<evidence type="ECO:0000256" key="4">
    <source>
        <dbReference type="ARBA" id="ARBA00022723"/>
    </source>
</evidence>
<dbReference type="PANTHER" id="PTHR33577:SF16">
    <property type="entry name" value="HEME HALOPEROXIDASE FAMILY PROFILE DOMAIN-CONTAINING PROTEIN"/>
    <property type="match status" value="1"/>
</dbReference>
<evidence type="ECO:0000256" key="7">
    <source>
        <dbReference type="ARBA" id="ARBA00025795"/>
    </source>
</evidence>
<feature type="domain" description="Heme haloperoxidase family profile" evidence="9">
    <location>
        <begin position="65"/>
        <end position="303"/>
    </location>
</feature>
<dbReference type="Pfam" id="PF01328">
    <property type="entry name" value="Peroxidase_2"/>
    <property type="match status" value="1"/>
</dbReference>
<dbReference type="PROSITE" id="PS51405">
    <property type="entry name" value="HEME_HALOPEROXIDASE"/>
    <property type="match status" value="1"/>
</dbReference>
<dbReference type="OrthoDB" id="2542103at2759"/>
<evidence type="ECO:0000256" key="2">
    <source>
        <dbReference type="ARBA" id="ARBA00022559"/>
    </source>
</evidence>
<reference evidence="10 11" key="1">
    <citation type="submission" date="2014-06" db="EMBL/GenBank/DDBJ databases">
        <title>Evolutionary Origins and Diversification of the Mycorrhizal Mutualists.</title>
        <authorList>
            <consortium name="DOE Joint Genome Institute"/>
            <consortium name="Mycorrhizal Genomics Consortium"/>
            <person name="Kohler A."/>
            <person name="Kuo A."/>
            <person name="Nagy L.G."/>
            <person name="Floudas D."/>
            <person name="Copeland A."/>
            <person name="Barry K.W."/>
            <person name="Cichocki N."/>
            <person name="Veneault-Fourrey C."/>
            <person name="LaButti K."/>
            <person name="Lindquist E.A."/>
            <person name="Lipzen A."/>
            <person name="Lundell T."/>
            <person name="Morin E."/>
            <person name="Murat C."/>
            <person name="Riley R."/>
            <person name="Ohm R."/>
            <person name="Sun H."/>
            <person name="Tunlid A."/>
            <person name="Henrissat B."/>
            <person name="Grigoriev I.V."/>
            <person name="Hibbett D.S."/>
            <person name="Martin F."/>
        </authorList>
    </citation>
    <scope>NUCLEOTIDE SEQUENCE [LARGE SCALE GENOMIC DNA]</scope>
    <source>
        <strain evidence="10 11">SS14</strain>
    </source>
</reference>
<evidence type="ECO:0000259" key="9">
    <source>
        <dbReference type="PROSITE" id="PS51405"/>
    </source>
</evidence>
<feature type="signal peptide" evidence="8">
    <location>
        <begin position="1"/>
        <end position="18"/>
    </location>
</feature>
<keyword evidence="2" id="KW-0575">Peroxidase</keyword>
<evidence type="ECO:0000256" key="8">
    <source>
        <dbReference type="SAM" id="SignalP"/>
    </source>
</evidence>
<proteinExistence type="inferred from homology"/>
<dbReference type="InterPro" id="IPR000028">
    <property type="entry name" value="Chloroperoxidase"/>
</dbReference>
<keyword evidence="4" id="KW-0479">Metal-binding</keyword>
<keyword evidence="6" id="KW-0408">Iron</keyword>
<feature type="chain" id="PRO_5002215455" description="Heme haloperoxidase family profile domain-containing protein" evidence="8">
    <location>
        <begin position="19"/>
        <end position="387"/>
    </location>
</feature>
<keyword evidence="11" id="KW-1185">Reference proteome</keyword>
<keyword evidence="3" id="KW-0349">Heme</keyword>
<protein>
    <recommendedName>
        <fullName evidence="9">Heme haloperoxidase family profile domain-containing protein</fullName>
    </recommendedName>
</protein>
<keyword evidence="8" id="KW-0732">Signal</keyword>
<evidence type="ECO:0000256" key="5">
    <source>
        <dbReference type="ARBA" id="ARBA00023002"/>
    </source>
</evidence>
<dbReference type="EMBL" id="KN837132">
    <property type="protein sequence ID" value="KIJ42071.1"/>
    <property type="molecule type" value="Genomic_DNA"/>
</dbReference>
<evidence type="ECO:0000256" key="1">
    <source>
        <dbReference type="ARBA" id="ARBA00001970"/>
    </source>
</evidence>
<sequence>MVKFATFLLLAIVRLAVAFPAYDSLIGLSEREINEYVTRNGVAEIPNPPLPLPKGQDGLKLVNDPAHPFIAAGPNDIRGPCPALNTLASHGREISEYVTRNGVAEIPNPPLPLPKGQDGLSWLMTPLIPSSPPVLMTSVREINEYVTRNGVAEIPNPPLPLPKGQDGLKLHGTFEGDTSMTRVDAFFGDQAVFNETLFQGFIDTAAKFGFNGTYDVNAAAELRNQRLQNSIQTNPQLVFTSPRILSAYSEAVFPTIFFVDGRLNNRQLTIDAARHFFDFQMMPTGFFRQPAPVNFTIVDPLVSFLFNKHPFSPGVNQGKNNFILQPQTPPLSDFCGIYEDIVLRVIPGQYPNPTGVLRDAINKNLGFFFGAVSAEHNCTQVFPFGRD</sequence>
<dbReference type="InterPro" id="IPR036851">
    <property type="entry name" value="Chloroperoxidase-like_sf"/>
</dbReference>
<dbReference type="Proteomes" id="UP000054279">
    <property type="component" value="Unassembled WGS sequence"/>
</dbReference>
<dbReference type="SUPFAM" id="SSF47571">
    <property type="entry name" value="Cloroperoxidase"/>
    <property type="match status" value="1"/>
</dbReference>
<organism evidence="10 11">
    <name type="scientific">Sphaerobolus stellatus (strain SS14)</name>
    <dbReference type="NCBI Taxonomy" id="990650"/>
    <lineage>
        <taxon>Eukaryota</taxon>
        <taxon>Fungi</taxon>
        <taxon>Dikarya</taxon>
        <taxon>Basidiomycota</taxon>
        <taxon>Agaricomycotina</taxon>
        <taxon>Agaricomycetes</taxon>
        <taxon>Phallomycetidae</taxon>
        <taxon>Geastrales</taxon>
        <taxon>Sphaerobolaceae</taxon>
        <taxon>Sphaerobolus</taxon>
    </lineage>
</organism>
<dbReference type="GO" id="GO:0004601">
    <property type="term" value="F:peroxidase activity"/>
    <property type="evidence" value="ECO:0007669"/>
    <property type="project" value="UniProtKB-KW"/>
</dbReference>
<name>A0A0C9VUX6_SPHS4</name>
<gene>
    <name evidence="10" type="ORF">M422DRAFT_171459</name>
</gene>
<dbReference type="Gene3D" id="1.10.489.10">
    <property type="entry name" value="Chloroperoxidase-like"/>
    <property type="match status" value="1"/>
</dbReference>
<evidence type="ECO:0000313" key="11">
    <source>
        <dbReference type="Proteomes" id="UP000054279"/>
    </source>
</evidence>
<dbReference type="AlphaFoldDB" id="A0A0C9VUX6"/>
<dbReference type="HOGENOM" id="CLU_029871_0_0_1"/>
<accession>A0A0C9VUX6</accession>
<comment type="similarity">
    <text evidence="7">Belongs to the chloroperoxidase family.</text>
</comment>
<comment type="cofactor">
    <cofactor evidence="1">
        <name>heme b</name>
        <dbReference type="ChEBI" id="CHEBI:60344"/>
    </cofactor>
</comment>
<dbReference type="GO" id="GO:0046872">
    <property type="term" value="F:metal ion binding"/>
    <property type="evidence" value="ECO:0007669"/>
    <property type="project" value="UniProtKB-KW"/>
</dbReference>
<evidence type="ECO:0000256" key="3">
    <source>
        <dbReference type="ARBA" id="ARBA00022617"/>
    </source>
</evidence>
<evidence type="ECO:0000256" key="6">
    <source>
        <dbReference type="ARBA" id="ARBA00023004"/>
    </source>
</evidence>
<evidence type="ECO:0000313" key="10">
    <source>
        <dbReference type="EMBL" id="KIJ42071.1"/>
    </source>
</evidence>
<keyword evidence="5" id="KW-0560">Oxidoreductase</keyword>
<dbReference type="PANTHER" id="PTHR33577">
    <property type="entry name" value="STERIGMATOCYSTIN BIOSYNTHESIS PEROXIDASE STCC-RELATED"/>
    <property type="match status" value="1"/>
</dbReference>